<evidence type="ECO:0000313" key="2">
    <source>
        <dbReference type="EMBL" id="RJG20620.1"/>
    </source>
</evidence>
<sequence length="587" mass="68273">MNFLLPFSMLLVLHLKIRIAGQFSLLLSTAFKFLNRWSRTKAYLLFLTIKFVLSFFFIWALWNFVYNEQYAFYWSASIFLFFLFYPAIVGMSAWRRTHMPVYEELLLSSPRSESFIFGLLVAEEFIWSLINNIGLYTTMFALLILIHGLTFIEAVTGVFFLLCLSFLLFIISNRLFGRYIIYKICKPVGWIRFLFYILFSLICFEAGFLLIRWVLPYIRAFRMHITSLQALNSEEIWNHLLTSVAAEWSTGMNRLLNIVYDSKLPHVYLHEQFQSPNLLHLLALCVGCSILIPTICKLFPYKYNQLKRIEHTDFLSFYTSLLHYFNNLVYRKDYMVEREITMMGRNREHLASGLFSLALVETEIFFYSGIAVGLVLSLQNVGFIVSVICIFTMLAVANHVSGIRSEYPFLFLLSAEGKNVNLIRLSGNSIRLLFEAKMKLMRCMMIVPGLIIFIINCVLCALQGFTVSSSLFLIILSVSYWALPFFELYSTPFISKFNFKSIQEIGKTKEELELRALVDTAPRRFIIMPLMLVLYFGAFIIPSKISDFLPFFIAVYFTIVSLALMLMAKKITARGLKEIDKRVWLET</sequence>
<name>A0A3A3GC74_PANTH</name>
<dbReference type="EMBL" id="QYZD01000033">
    <property type="protein sequence ID" value="RJG20620.1"/>
    <property type="molecule type" value="Genomic_DNA"/>
</dbReference>
<protein>
    <submittedName>
        <fullName evidence="2">Uncharacterized protein</fullName>
    </submittedName>
</protein>
<dbReference type="AlphaFoldDB" id="A0A3A3GC74"/>
<organism evidence="2 3">
    <name type="scientific">Paenibacillus thiaminolyticus</name>
    <name type="common">Bacillus thiaminolyticus</name>
    <dbReference type="NCBI Taxonomy" id="49283"/>
    <lineage>
        <taxon>Bacteria</taxon>
        <taxon>Bacillati</taxon>
        <taxon>Bacillota</taxon>
        <taxon>Bacilli</taxon>
        <taxon>Bacillales</taxon>
        <taxon>Paenibacillaceae</taxon>
        <taxon>Paenibacillus</taxon>
    </lineage>
</organism>
<keyword evidence="1" id="KW-0812">Transmembrane</keyword>
<feature type="transmembrane region" description="Helical" evidence="1">
    <location>
        <begin position="139"/>
        <end position="172"/>
    </location>
</feature>
<accession>A0A3A3GC74</accession>
<feature type="transmembrane region" description="Helical" evidence="1">
    <location>
        <begin position="471"/>
        <end position="490"/>
    </location>
</feature>
<dbReference type="OrthoDB" id="2499054at2"/>
<keyword evidence="1" id="KW-1133">Transmembrane helix</keyword>
<feature type="transmembrane region" description="Helical" evidence="1">
    <location>
        <begin position="278"/>
        <end position="299"/>
    </location>
</feature>
<feature type="transmembrane region" description="Helical" evidence="1">
    <location>
        <begin position="548"/>
        <end position="568"/>
    </location>
</feature>
<reference evidence="2 3" key="1">
    <citation type="submission" date="2018-09" db="EMBL/GenBank/DDBJ databases">
        <title>Paenibacillus SK2017-BO5.</title>
        <authorList>
            <person name="Piskunova J.V."/>
            <person name="Dubiley S.A."/>
            <person name="Severinov K.V."/>
        </authorList>
    </citation>
    <scope>NUCLEOTIDE SEQUENCE [LARGE SCALE GENOMIC DNA]</scope>
    <source>
        <strain evidence="2 3">BO5</strain>
    </source>
</reference>
<feature type="transmembrane region" description="Helical" evidence="1">
    <location>
        <begin position="6"/>
        <end position="31"/>
    </location>
</feature>
<keyword evidence="1" id="KW-0472">Membrane</keyword>
<feature type="transmembrane region" description="Helical" evidence="1">
    <location>
        <begin position="43"/>
        <end position="65"/>
    </location>
</feature>
<dbReference type="Proteomes" id="UP000266177">
    <property type="component" value="Unassembled WGS sequence"/>
</dbReference>
<feature type="transmembrane region" description="Helical" evidence="1">
    <location>
        <begin position="525"/>
        <end position="542"/>
    </location>
</feature>
<gene>
    <name evidence="2" type="ORF">DQX05_24555</name>
</gene>
<comment type="caution">
    <text evidence="2">The sequence shown here is derived from an EMBL/GenBank/DDBJ whole genome shotgun (WGS) entry which is preliminary data.</text>
</comment>
<feature type="transmembrane region" description="Helical" evidence="1">
    <location>
        <begin position="71"/>
        <end position="94"/>
    </location>
</feature>
<feature type="transmembrane region" description="Helical" evidence="1">
    <location>
        <begin position="443"/>
        <end position="465"/>
    </location>
</feature>
<feature type="transmembrane region" description="Helical" evidence="1">
    <location>
        <begin position="350"/>
        <end position="375"/>
    </location>
</feature>
<evidence type="ECO:0000313" key="3">
    <source>
        <dbReference type="Proteomes" id="UP000266177"/>
    </source>
</evidence>
<feature type="transmembrane region" description="Helical" evidence="1">
    <location>
        <begin position="193"/>
        <end position="215"/>
    </location>
</feature>
<feature type="transmembrane region" description="Helical" evidence="1">
    <location>
        <begin position="381"/>
        <end position="400"/>
    </location>
</feature>
<proteinExistence type="predicted"/>
<dbReference type="RefSeq" id="WP_119795985.1">
    <property type="nucleotide sequence ID" value="NZ_QYZD01000033.1"/>
</dbReference>
<evidence type="ECO:0000256" key="1">
    <source>
        <dbReference type="SAM" id="Phobius"/>
    </source>
</evidence>